<feature type="domain" description="GerMN" evidence="2">
    <location>
        <begin position="202"/>
        <end position="293"/>
    </location>
</feature>
<dbReference type="Pfam" id="PF10647">
    <property type="entry name" value="Gmad1"/>
    <property type="match status" value="1"/>
</dbReference>
<dbReference type="InterPro" id="IPR011044">
    <property type="entry name" value="Quino_amine_DH_bsu"/>
</dbReference>
<dbReference type="Pfam" id="PF25976">
    <property type="entry name" value="LpqB_N"/>
    <property type="match status" value="1"/>
</dbReference>
<evidence type="ECO:0000313" key="3">
    <source>
        <dbReference type="EMBL" id="TQL65907.1"/>
    </source>
</evidence>
<evidence type="ECO:0000256" key="1">
    <source>
        <dbReference type="SAM" id="SignalP"/>
    </source>
</evidence>
<name>A0A542ZZX9_9MICC</name>
<organism evidence="3 4">
    <name type="scientific">Enteractinococcus coprophilus</name>
    <dbReference type="NCBI Taxonomy" id="1027633"/>
    <lineage>
        <taxon>Bacteria</taxon>
        <taxon>Bacillati</taxon>
        <taxon>Actinomycetota</taxon>
        <taxon>Actinomycetes</taxon>
        <taxon>Micrococcales</taxon>
        <taxon>Micrococcaceae</taxon>
    </lineage>
</organism>
<dbReference type="SUPFAM" id="SSF50969">
    <property type="entry name" value="YVTN repeat-like/Quinoprotein amine dehydrogenase"/>
    <property type="match status" value="1"/>
</dbReference>
<protein>
    <submittedName>
        <fullName evidence="3">Sporulation and spore germination protein</fullName>
    </submittedName>
</protein>
<dbReference type="InterPro" id="IPR059026">
    <property type="entry name" value="LpqB_N"/>
</dbReference>
<evidence type="ECO:0000259" key="2">
    <source>
        <dbReference type="SMART" id="SM00909"/>
    </source>
</evidence>
<dbReference type="EMBL" id="VFOU01000004">
    <property type="protein sequence ID" value="TQL65907.1"/>
    <property type="molecule type" value="Genomic_DNA"/>
</dbReference>
<dbReference type="RefSeq" id="WP_141867918.1">
    <property type="nucleotide sequence ID" value="NZ_BAABAN010000006.1"/>
</dbReference>
<proteinExistence type="predicted"/>
<dbReference type="Pfam" id="PF10646">
    <property type="entry name" value="Germane"/>
    <property type="match status" value="1"/>
</dbReference>
<dbReference type="InterPro" id="IPR018910">
    <property type="entry name" value="LpqB_C"/>
</dbReference>
<dbReference type="InterPro" id="IPR019606">
    <property type="entry name" value="GerMN"/>
</dbReference>
<dbReference type="Proteomes" id="UP000319746">
    <property type="component" value="Unassembled WGS sequence"/>
</dbReference>
<sequence length="563" mass="60952">MSTARLYQLLVAIVTAVILAGCASLPQSSQVGESDQQADTNHDVAYTFNPAGPANDATPTSIINGFILAATGIQGDFSTAREFLTETAAQNWNPAAQTTIYTGRPIIDATGDNEYTVELVTVGSLDDAGVLQLAGEGATRNHEFTLSQVDGQWRIDQLPDGINLDAAQFRALFNTQTLYFYDPTYAYAVPDVRWMLNTVDQTSTIVNALLDGPASYLEGAVVTAFPPNAELYRDTIPVSSAIAQVDFTDETFRGMSDLARYRMFQQLELTLQRYPGVSEVNMTRERASIEFDEPPSGFVPAATSVITGNSQIGIHPETNQLVTYEANTMSALPGFPNVAELEPTEPTINRDGDIAAFVNADRDMLYVANDSSAAFEIATGTELIAPTMDVHGWVYTVTEKNTIIAANTNRTGQVLEIMHPWAGRGLEISALRISPEGTRAAVVVQVDEGPAQLFVAGVIRDDDSQPQALGNAFRLQTDEPPNAVEWYSNAEILAGRLSERERVELELVGFSGPSVNFKPMLGMVNFSTGAGNVYAETQDNVYLRVGNNWRAQSGAPTQLSYPS</sequence>
<feature type="signal peptide" evidence="1">
    <location>
        <begin position="1"/>
        <end position="20"/>
    </location>
</feature>
<dbReference type="SMART" id="SM00909">
    <property type="entry name" value="Germane"/>
    <property type="match status" value="1"/>
</dbReference>
<dbReference type="PROSITE" id="PS51257">
    <property type="entry name" value="PROKAR_LIPOPROTEIN"/>
    <property type="match status" value="1"/>
</dbReference>
<accession>A0A542ZZX9</accession>
<keyword evidence="1" id="KW-0732">Signal</keyword>
<keyword evidence="4" id="KW-1185">Reference proteome</keyword>
<dbReference type="AlphaFoldDB" id="A0A542ZZX9"/>
<evidence type="ECO:0000313" key="4">
    <source>
        <dbReference type="Proteomes" id="UP000319746"/>
    </source>
</evidence>
<comment type="caution">
    <text evidence="3">The sequence shown here is derived from an EMBL/GenBank/DDBJ whole genome shotgun (WGS) entry which is preliminary data.</text>
</comment>
<gene>
    <name evidence="3" type="ORF">FB556_2382</name>
</gene>
<dbReference type="OrthoDB" id="3226781at2"/>
<feature type="chain" id="PRO_5038421351" evidence="1">
    <location>
        <begin position="21"/>
        <end position="563"/>
    </location>
</feature>
<reference evidence="3 4" key="1">
    <citation type="submission" date="2019-06" db="EMBL/GenBank/DDBJ databases">
        <title>Sequencing the genomes of 1000 actinobacteria strains.</title>
        <authorList>
            <person name="Klenk H.-P."/>
        </authorList>
    </citation>
    <scope>NUCLEOTIDE SEQUENCE [LARGE SCALE GENOMIC DNA]</scope>
    <source>
        <strain evidence="3 4">DSM 24083</strain>
    </source>
</reference>